<dbReference type="InterPro" id="IPR000182">
    <property type="entry name" value="GNAT_dom"/>
</dbReference>
<evidence type="ECO:0000313" key="8">
    <source>
        <dbReference type="Proteomes" id="UP000294802"/>
    </source>
</evidence>
<comment type="similarity">
    <text evidence="1 5">Belongs to the acetyltransferase family. RimI subfamily.</text>
</comment>
<dbReference type="InterPro" id="IPR016181">
    <property type="entry name" value="Acyl_CoA_acyltransferase"/>
</dbReference>
<dbReference type="Gene3D" id="3.40.630.30">
    <property type="match status" value="1"/>
</dbReference>
<dbReference type="EC" id="2.3.1.266" evidence="5"/>
<evidence type="ECO:0000259" key="6">
    <source>
        <dbReference type="PROSITE" id="PS51186"/>
    </source>
</evidence>
<dbReference type="PANTHER" id="PTHR43420">
    <property type="entry name" value="ACETYLTRANSFERASE"/>
    <property type="match status" value="1"/>
</dbReference>
<organism evidence="7 8">
    <name type="scientific">Macrococcus lamae</name>
    <dbReference type="NCBI Taxonomy" id="198484"/>
    <lineage>
        <taxon>Bacteria</taxon>
        <taxon>Bacillati</taxon>
        <taxon>Bacillota</taxon>
        <taxon>Bacilli</taxon>
        <taxon>Bacillales</taxon>
        <taxon>Staphylococcaceae</taxon>
        <taxon>Macrococcus</taxon>
    </lineage>
</organism>
<keyword evidence="3 7" id="KW-0808">Transferase</keyword>
<comment type="caution">
    <text evidence="7">The sequence shown here is derived from an EMBL/GenBank/DDBJ whole genome shotgun (WGS) entry which is preliminary data.</text>
</comment>
<keyword evidence="8" id="KW-1185">Reference proteome</keyword>
<dbReference type="PROSITE" id="PS51186">
    <property type="entry name" value="GNAT"/>
    <property type="match status" value="1"/>
</dbReference>
<dbReference type="InterPro" id="IPR006464">
    <property type="entry name" value="AcTrfase_RimI/Ard1"/>
</dbReference>
<sequence length="142" mass="16479">MTVQDVPTVFEIEQKSFPSGSWTLDAFYHELEKNEFSHYFVMTLDDRVIGYLGSWIVIDQAQITTIAIDEALRGFGYGQLLLEYVMNYAQTTCEMMSLEVREENMAARHVYEKLGFSYGGLRKDYYGAGQDAKVMWVRLRNE</sequence>
<dbReference type="NCBIfam" id="TIGR01575">
    <property type="entry name" value="rimI"/>
    <property type="match status" value="1"/>
</dbReference>
<dbReference type="InterPro" id="IPR050680">
    <property type="entry name" value="YpeA/RimI_acetyltransf"/>
</dbReference>
<protein>
    <recommendedName>
        <fullName evidence="5">[Ribosomal protein bS18]-alanine N-acetyltransferase</fullName>
        <ecNumber evidence="5">2.3.1.266</ecNumber>
    </recommendedName>
</protein>
<accession>A0A4R6BV63</accession>
<dbReference type="GO" id="GO:0008999">
    <property type="term" value="F:protein-N-terminal-alanine acetyltransferase activity"/>
    <property type="evidence" value="ECO:0007669"/>
    <property type="project" value="UniProtKB-EC"/>
</dbReference>
<dbReference type="GO" id="GO:0005737">
    <property type="term" value="C:cytoplasm"/>
    <property type="evidence" value="ECO:0007669"/>
    <property type="project" value="UniProtKB-SubCell"/>
</dbReference>
<dbReference type="Proteomes" id="UP000294802">
    <property type="component" value="Unassembled WGS sequence"/>
</dbReference>
<evidence type="ECO:0000256" key="2">
    <source>
        <dbReference type="ARBA" id="ARBA00022490"/>
    </source>
</evidence>
<evidence type="ECO:0000256" key="4">
    <source>
        <dbReference type="ARBA" id="ARBA00023315"/>
    </source>
</evidence>
<dbReference type="Pfam" id="PF00583">
    <property type="entry name" value="Acetyltransf_1"/>
    <property type="match status" value="1"/>
</dbReference>
<evidence type="ECO:0000256" key="3">
    <source>
        <dbReference type="ARBA" id="ARBA00022679"/>
    </source>
</evidence>
<dbReference type="RefSeq" id="WP_133443581.1">
    <property type="nucleotide sequence ID" value="NZ_SCWB01000006.1"/>
</dbReference>
<feature type="domain" description="N-acetyltransferase" evidence="6">
    <location>
        <begin position="1"/>
        <end position="140"/>
    </location>
</feature>
<dbReference type="PANTHER" id="PTHR43420:SF44">
    <property type="entry name" value="ACETYLTRANSFERASE YPEA"/>
    <property type="match status" value="1"/>
</dbReference>
<reference evidence="7 8" key="1">
    <citation type="submission" date="2019-01" db="EMBL/GenBank/DDBJ databases">
        <title>Draft genome sequences of the type strains of six Macrococcus species.</title>
        <authorList>
            <person name="Mazhar S."/>
            <person name="Altermann E."/>
            <person name="Hill C."/>
            <person name="Mcauliffe O."/>
        </authorList>
    </citation>
    <scope>NUCLEOTIDE SEQUENCE [LARGE SCALE GENOMIC DNA]</scope>
    <source>
        <strain evidence="7 8">CCM4815</strain>
    </source>
</reference>
<evidence type="ECO:0000313" key="7">
    <source>
        <dbReference type="EMBL" id="TDM12159.1"/>
    </source>
</evidence>
<comment type="catalytic activity">
    <reaction evidence="5">
        <text>N-terminal L-alanyl-[ribosomal protein bS18] + acetyl-CoA = N-terminal N(alpha)-acetyl-L-alanyl-[ribosomal protein bS18] + CoA + H(+)</text>
        <dbReference type="Rhea" id="RHEA:43756"/>
        <dbReference type="Rhea" id="RHEA-COMP:10676"/>
        <dbReference type="Rhea" id="RHEA-COMP:10677"/>
        <dbReference type="ChEBI" id="CHEBI:15378"/>
        <dbReference type="ChEBI" id="CHEBI:57287"/>
        <dbReference type="ChEBI" id="CHEBI:57288"/>
        <dbReference type="ChEBI" id="CHEBI:64718"/>
        <dbReference type="ChEBI" id="CHEBI:83683"/>
        <dbReference type="EC" id="2.3.1.266"/>
    </reaction>
</comment>
<keyword evidence="2 5" id="KW-0963">Cytoplasm</keyword>
<dbReference type="OrthoDB" id="9794566at2"/>
<proteinExistence type="inferred from homology"/>
<comment type="subcellular location">
    <subcellularLocation>
        <location evidence="5">Cytoplasm</location>
    </subcellularLocation>
</comment>
<dbReference type="SUPFAM" id="SSF55729">
    <property type="entry name" value="Acyl-CoA N-acyltransferases (Nat)"/>
    <property type="match status" value="1"/>
</dbReference>
<evidence type="ECO:0000256" key="5">
    <source>
        <dbReference type="RuleBase" id="RU363094"/>
    </source>
</evidence>
<gene>
    <name evidence="7" type="primary">rimI</name>
    <name evidence="7" type="ORF">ERX29_04875</name>
</gene>
<dbReference type="CDD" id="cd04301">
    <property type="entry name" value="NAT_SF"/>
    <property type="match status" value="1"/>
</dbReference>
<name>A0A4R6BV63_9STAP</name>
<dbReference type="AlphaFoldDB" id="A0A4R6BV63"/>
<keyword evidence="4" id="KW-0012">Acyltransferase</keyword>
<evidence type="ECO:0000256" key="1">
    <source>
        <dbReference type="ARBA" id="ARBA00005395"/>
    </source>
</evidence>
<dbReference type="EMBL" id="SCWB01000006">
    <property type="protein sequence ID" value="TDM12159.1"/>
    <property type="molecule type" value="Genomic_DNA"/>
</dbReference>
<comment type="function">
    <text evidence="5">Acetylates the N-terminal alanine of ribosomal protein bS18.</text>
</comment>